<dbReference type="Proteomes" id="UP000751190">
    <property type="component" value="Unassembled WGS sequence"/>
</dbReference>
<dbReference type="OrthoDB" id="47079at2759"/>
<keyword evidence="2" id="KW-1185">Reference proteome</keyword>
<dbReference type="EMBL" id="JAGTXO010000006">
    <property type="protein sequence ID" value="KAG8467267.1"/>
    <property type="molecule type" value="Genomic_DNA"/>
</dbReference>
<evidence type="ECO:0000313" key="1">
    <source>
        <dbReference type="EMBL" id="KAG8467267.1"/>
    </source>
</evidence>
<dbReference type="AlphaFoldDB" id="A0A8J5XRW2"/>
<comment type="caution">
    <text evidence="1">The sequence shown here is derived from an EMBL/GenBank/DDBJ whole genome shotgun (WGS) entry which is preliminary data.</text>
</comment>
<gene>
    <name evidence="1" type="ORF">KFE25_000583</name>
</gene>
<proteinExistence type="predicted"/>
<dbReference type="OMA" id="RTRTFIW"/>
<evidence type="ECO:0000313" key="2">
    <source>
        <dbReference type="Proteomes" id="UP000751190"/>
    </source>
</evidence>
<protein>
    <submittedName>
        <fullName evidence="1">Uncharacterized protein</fullName>
    </submittedName>
</protein>
<sequence length="124" mass="13608">MDSLARNNFPEVDSGLATCFAFSNDMCRAAVGASLDEFVKFARNPIFGSMVNCESWRAEPVNLVGNGGTPTRGAMATQLVHVVSLSGRTRTFIWTLQQERRPPNAGSWLVWQCLAKDKAIELTV</sequence>
<reference evidence="1" key="1">
    <citation type="submission" date="2021-05" db="EMBL/GenBank/DDBJ databases">
        <title>The genome of the haptophyte Pavlova lutheri (Diacronema luteri, Pavlovales) - a model for lipid biosynthesis in eukaryotic algae.</title>
        <authorList>
            <person name="Hulatt C.J."/>
            <person name="Posewitz M.C."/>
        </authorList>
    </citation>
    <scope>NUCLEOTIDE SEQUENCE</scope>
    <source>
        <strain evidence="1">NIVA-4/92</strain>
    </source>
</reference>
<name>A0A8J5XRW2_DIALT</name>
<organism evidence="1 2">
    <name type="scientific">Diacronema lutheri</name>
    <name type="common">Unicellular marine alga</name>
    <name type="synonym">Monochrysis lutheri</name>
    <dbReference type="NCBI Taxonomy" id="2081491"/>
    <lineage>
        <taxon>Eukaryota</taxon>
        <taxon>Haptista</taxon>
        <taxon>Haptophyta</taxon>
        <taxon>Pavlovophyceae</taxon>
        <taxon>Pavlovales</taxon>
        <taxon>Pavlovaceae</taxon>
        <taxon>Diacronema</taxon>
    </lineage>
</organism>
<accession>A0A8J5XRW2</accession>